<dbReference type="SUPFAM" id="SSF56672">
    <property type="entry name" value="DNA/RNA polymerases"/>
    <property type="match status" value="1"/>
</dbReference>
<dbReference type="Pfam" id="PF00078">
    <property type="entry name" value="RVT_1"/>
    <property type="match status" value="1"/>
</dbReference>
<protein>
    <recommendedName>
        <fullName evidence="1">Reverse transcriptase domain-containing protein</fullName>
    </recommendedName>
</protein>
<dbReference type="CDD" id="cd01646">
    <property type="entry name" value="RT_Bac_retron_I"/>
    <property type="match status" value="1"/>
</dbReference>
<proteinExistence type="predicted"/>
<evidence type="ECO:0000313" key="2">
    <source>
        <dbReference type="EMBL" id="GGX72886.1"/>
    </source>
</evidence>
<dbReference type="InterPro" id="IPR051083">
    <property type="entry name" value="GrpII_Intron_Splice-Mob/Def"/>
</dbReference>
<evidence type="ECO:0000313" key="3">
    <source>
        <dbReference type="Proteomes" id="UP000659223"/>
    </source>
</evidence>
<sequence length="499" mass="57154">MDLSGRLTKAKDLLLAGEDESEVPDVIGYQDVRHQWERGYRETLEQAIADGACGPDSTNIIDFPKTDLTVRPLARFSTRDRLIYDALVFTVADEIDRQLHPGVSSYRWNRFRGEPIRWWSNWTSYRAKSLQAIRSDTSLRVAYLDIAAFYEHIDVAILGDDLEALGGDQRAAGHITNFLSRFQTINHAWGLPQGPDASGILANLYLTPVDSYLARKSARFLRYSDDIKVFHPDWSELRDLFLGVNSQLRSRRLSISSSKTVILDPQDARERETDIRHDSLAGAIRYGRPRAREDLVNYFERIAKEGAFNGNQVRFVLGQLSRIRDDRAVGWCLDNLTRLPHAITHVFKYLNAAQSRTPEVKSALVHFLHSTQSAAHPLIEQRVLRYFIAMGIKDERVKEAAWNILEDRNRVDYAREFAARYIGENASIAEAQMLRHRFEGETNTAVRRAVLVALYEAGYLTTRYRNEIRASVPGMEWLCNFLATTPRISRPRIGPYAYF</sequence>
<dbReference type="PANTHER" id="PTHR34047">
    <property type="entry name" value="NUCLEAR INTRON MATURASE 1, MITOCHONDRIAL-RELATED"/>
    <property type="match status" value="1"/>
</dbReference>
<comment type="caution">
    <text evidence="2">The sequence shown here is derived from an EMBL/GenBank/DDBJ whole genome shotgun (WGS) entry which is preliminary data.</text>
</comment>
<dbReference type="RefSeq" id="WP_190021022.1">
    <property type="nucleotide sequence ID" value="NZ_BMUT01000002.1"/>
</dbReference>
<dbReference type="PROSITE" id="PS50878">
    <property type="entry name" value="RT_POL"/>
    <property type="match status" value="1"/>
</dbReference>
<feature type="domain" description="Reverse transcriptase" evidence="1">
    <location>
        <begin position="44"/>
        <end position="280"/>
    </location>
</feature>
<organism evidence="2 3">
    <name type="scientific">Streptomyces hiroshimensis</name>
    <dbReference type="NCBI Taxonomy" id="66424"/>
    <lineage>
        <taxon>Bacteria</taxon>
        <taxon>Bacillati</taxon>
        <taxon>Actinomycetota</taxon>
        <taxon>Actinomycetes</taxon>
        <taxon>Kitasatosporales</taxon>
        <taxon>Streptomycetaceae</taxon>
        <taxon>Streptomyces</taxon>
    </lineage>
</organism>
<dbReference type="InterPro" id="IPR000477">
    <property type="entry name" value="RT_dom"/>
</dbReference>
<dbReference type="InterPro" id="IPR043502">
    <property type="entry name" value="DNA/RNA_pol_sf"/>
</dbReference>
<dbReference type="EMBL" id="BMUT01000002">
    <property type="protein sequence ID" value="GGX72886.1"/>
    <property type="molecule type" value="Genomic_DNA"/>
</dbReference>
<reference evidence="3" key="1">
    <citation type="journal article" date="2019" name="Int. J. Syst. Evol. Microbiol.">
        <title>The Global Catalogue of Microorganisms (GCM) 10K type strain sequencing project: providing services to taxonomists for standard genome sequencing and annotation.</title>
        <authorList>
            <consortium name="The Broad Institute Genomics Platform"/>
            <consortium name="The Broad Institute Genome Sequencing Center for Infectious Disease"/>
            <person name="Wu L."/>
            <person name="Ma J."/>
        </authorList>
    </citation>
    <scope>NUCLEOTIDE SEQUENCE [LARGE SCALE GENOMIC DNA]</scope>
    <source>
        <strain evidence="3">JCM 4586</strain>
    </source>
</reference>
<evidence type="ECO:0000259" key="1">
    <source>
        <dbReference type="PROSITE" id="PS50878"/>
    </source>
</evidence>
<keyword evidence="3" id="KW-1185">Reference proteome</keyword>
<name>A0ABQ2Y7Q4_9ACTN</name>
<gene>
    <name evidence="2" type="ORF">GCM10010324_17910</name>
</gene>
<dbReference type="Proteomes" id="UP000659223">
    <property type="component" value="Unassembled WGS sequence"/>
</dbReference>
<accession>A0ABQ2Y7Q4</accession>
<dbReference type="PANTHER" id="PTHR34047:SF8">
    <property type="entry name" value="PROTEIN YKFC"/>
    <property type="match status" value="1"/>
</dbReference>